<dbReference type="EMBL" id="CAJJDP010000056">
    <property type="protein sequence ID" value="CAD8170823.1"/>
    <property type="molecule type" value="Genomic_DNA"/>
</dbReference>
<name>A0A8S1V2V5_PAROT</name>
<feature type="compositionally biased region" description="Polar residues" evidence="1">
    <location>
        <begin position="1"/>
        <end position="17"/>
    </location>
</feature>
<gene>
    <name evidence="2" type="ORF">POCTA_138.1.T0570071</name>
</gene>
<keyword evidence="3" id="KW-1185">Reference proteome</keyword>
<proteinExistence type="predicted"/>
<evidence type="ECO:0000313" key="2">
    <source>
        <dbReference type="EMBL" id="CAD8170823.1"/>
    </source>
</evidence>
<sequence>MAVLESSQTQNDTNSDFSKQKIRMRYNTRQNMLNIEQLQHLINDIKHQMRIKSMDSLMKNLYFKNVLLSQHN</sequence>
<reference evidence="2" key="1">
    <citation type="submission" date="2021-01" db="EMBL/GenBank/DDBJ databases">
        <authorList>
            <consortium name="Genoscope - CEA"/>
            <person name="William W."/>
        </authorList>
    </citation>
    <scope>NUCLEOTIDE SEQUENCE</scope>
</reference>
<feature type="region of interest" description="Disordered" evidence="1">
    <location>
        <begin position="1"/>
        <end position="20"/>
    </location>
</feature>
<evidence type="ECO:0000256" key="1">
    <source>
        <dbReference type="SAM" id="MobiDB-lite"/>
    </source>
</evidence>
<protein>
    <submittedName>
        <fullName evidence="2">Uncharacterized protein</fullName>
    </submittedName>
</protein>
<dbReference type="AlphaFoldDB" id="A0A8S1V2V5"/>
<accession>A0A8S1V2V5</accession>
<dbReference type="Proteomes" id="UP000683925">
    <property type="component" value="Unassembled WGS sequence"/>
</dbReference>
<comment type="caution">
    <text evidence="2">The sequence shown here is derived from an EMBL/GenBank/DDBJ whole genome shotgun (WGS) entry which is preliminary data.</text>
</comment>
<organism evidence="2 3">
    <name type="scientific">Paramecium octaurelia</name>
    <dbReference type="NCBI Taxonomy" id="43137"/>
    <lineage>
        <taxon>Eukaryota</taxon>
        <taxon>Sar</taxon>
        <taxon>Alveolata</taxon>
        <taxon>Ciliophora</taxon>
        <taxon>Intramacronucleata</taxon>
        <taxon>Oligohymenophorea</taxon>
        <taxon>Peniculida</taxon>
        <taxon>Parameciidae</taxon>
        <taxon>Paramecium</taxon>
    </lineage>
</organism>
<evidence type="ECO:0000313" key="3">
    <source>
        <dbReference type="Proteomes" id="UP000683925"/>
    </source>
</evidence>